<name>A0A916TCL8_9MICO</name>
<comment type="caution">
    <text evidence="4">The sequence shown here is derived from an EMBL/GenBank/DDBJ whole genome shotgun (WGS) entry which is preliminary data.</text>
</comment>
<gene>
    <name evidence="4" type="ORF">GCM10011492_31420</name>
</gene>
<feature type="domain" description="DUF7847" evidence="3">
    <location>
        <begin position="100"/>
        <end position="367"/>
    </location>
</feature>
<feature type="transmembrane region" description="Helical" evidence="2">
    <location>
        <begin position="211"/>
        <end position="238"/>
    </location>
</feature>
<dbReference type="SUPFAM" id="SSF81995">
    <property type="entry name" value="beta-sandwich domain of Sec23/24"/>
    <property type="match status" value="1"/>
</dbReference>
<keyword evidence="2" id="KW-0472">Membrane</keyword>
<dbReference type="RefSeq" id="WP_188837999.1">
    <property type="nucleotide sequence ID" value="NZ_BMHI01000005.1"/>
</dbReference>
<dbReference type="Pfam" id="PF25231">
    <property type="entry name" value="DUF7847"/>
    <property type="match status" value="1"/>
</dbReference>
<dbReference type="PANTHER" id="PTHR33133:SF1">
    <property type="entry name" value="EXPRESSED PROTEIN-RELATED"/>
    <property type="match status" value="1"/>
</dbReference>
<protein>
    <recommendedName>
        <fullName evidence="3">DUF7847 domain-containing protein</fullName>
    </recommendedName>
</protein>
<dbReference type="Proteomes" id="UP000636793">
    <property type="component" value="Unassembled WGS sequence"/>
</dbReference>
<organism evidence="4 5">
    <name type="scientific">Flexivirga endophytica</name>
    <dbReference type="NCBI Taxonomy" id="1849103"/>
    <lineage>
        <taxon>Bacteria</taxon>
        <taxon>Bacillati</taxon>
        <taxon>Actinomycetota</taxon>
        <taxon>Actinomycetes</taxon>
        <taxon>Micrococcales</taxon>
        <taxon>Dermacoccaceae</taxon>
        <taxon>Flexivirga</taxon>
    </lineage>
</organism>
<keyword evidence="2" id="KW-1133">Transmembrane helix</keyword>
<feature type="transmembrane region" description="Helical" evidence="2">
    <location>
        <begin position="120"/>
        <end position="141"/>
    </location>
</feature>
<keyword evidence="2" id="KW-0812">Transmembrane</keyword>
<feature type="region of interest" description="Disordered" evidence="1">
    <location>
        <begin position="1"/>
        <end position="86"/>
    </location>
</feature>
<feature type="transmembrane region" description="Helical" evidence="2">
    <location>
        <begin position="168"/>
        <end position="191"/>
    </location>
</feature>
<dbReference type="EMBL" id="BMHI01000005">
    <property type="protein sequence ID" value="GGB38389.1"/>
    <property type="molecule type" value="Genomic_DNA"/>
</dbReference>
<reference evidence="4" key="2">
    <citation type="submission" date="2020-09" db="EMBL/GenBank/DDBJ databases">
        <authorList>
            <person name="Sun Q."/>
            <person name="Zhou Y."/>
        </authorList>
    </citation>
    <scope>NUCLEOTIDE SEQUENCE</scope>
    <source>
        <strain evidence="4">CGMCC 1.15085</strain>
    </source>
</reference>
<evidence type="ECO:0000313" key="5">
    <source>
        <dbReference type="Proteomes" id="UP000636793"/>
    </source>
</evidence>
<reference evidence="4" key="1">
    <citation type="journal article" date="2014" name="Int. J. Syst. Evol. Microbiol.">
        <title>Complete genome sequence of Corynebacterium casei LMG S-19264T (=DSM 44701T), isolated from a smear-ripened cheese.</title>
        <authorList>
            <consortium name="US DOE Joint Genome Institute (JGI-PGF)"/>
            <person name="Walter F."/>
            <person name="Albersmeier A."/>
            <person name="Kalinowski J."/>
            <person name="Ruckert C."/>
        </authorList>
    </citation>
    <scope>NUCLEOTIDE SEQUENCE</scope>
    <source>
        <strain evidence="4">CGMCC 1.15085</strain>
    </source>
</reference>
<dbReference type="AlphaFoldDB" id="A0A916TCL8"/>
<feature type="transmembrane region" description="Helical" evidence="2">
    <location>
        <begin position="337"/>
        <end position="367"/>
    </location>
</feature>
<feature type="transmembrane region" description="Helical" evidence="2">
    <location>
        <begin position="244"/>
        <end position="265"/>
    </location>
</feature>
<accession>A0A916TCL8</accession>
<feature type="compositionally biased region" description="Low complexity" evidence="1">
    <location>
        <begin position="63"/>
        <end position="78"/>
    </location>
</feature>
<evidence type="ECO:0000313" key="4">
    <source>
        <dbReference type="EMBL" id="GGB38389.1"/>
    </source>
</evidence>
<dbReference type="InterPro" id="IPR057169">
    <property type="entry name" value="DUF7847"/>
</dbReference>
<proteinExistence type="predicted"/>
<evidence type="ECO:0000256" key="2">
    <source>
        <dbReference type="SAM" id="Phobius"/>
    </source>
</evidence>
<keyword evidence="5" id="KW-1185">Reference proteome</keyword>
<evidence type="ECO:0000259" key="3">
    <source>
        <dbReference type="Pfam" id="PF25231"/>
    </source>
</evidence>
<sequence length="392" mass="39993">MSNGWTSPGGDSPDGAPGAQAPPPPQYGQYGGQQPPPQYGQYGGQQPPPQYGQYGGQQPPPQYGQQPQYGQYGQYPQQYGPPAPFRLAPKPGVIPLRPLSLGDIFSGTFGTIRGNPGATLGLSALVALIVAVPAVLTTLALSGADLTTTDSSGTTVNLGTQLSSSVTAIYTAIAGIFLTGMLTAVVAEAVLGRRISIGETWQKVRGRLLPLLGMTLLVGLAFVIAAGIVVGIIVLLALTTSTALAVTVGILLGLGMLVAFIWAAIKVSLASPAIVLERVGPVAALRRSWSLSSGQWWRIFGITLLAQLIVGTISNIVQLPGAAVLVASAGDAGTPSVGAVLAVELVSVVVSALTAPFTAGVTALLYLDQRIRKEALDVTLMEAAAKDGAGGP</sequence>
<dbReference type="PANTHER" id="PTHR33133">
    <property type="entry name" value="OS08G0107100 PROTEIN-RELATED"/>
    <property type="match status" value="1"/>
</dbReference>
<evidence type="ECO:0000256" key="1">
    <source>
        <dbReference type="SAM" id="MobiDB-lite"/>
    </source>
</evidence>